<dbReference type="InterPro" id="IPR047760">
    <property type="entry name" value="XaxB-like"/>
</dbReference>
<name>A0A077F4B7_9PSED</name>
<organism evidence="1 2">
    <name type="scientific">Pseudomonas alkylphenolica</name>
    <dbReference type="NCBI Taxonomy" id="237609"/>
    <lineage>
        <taxon>Bacteria</taxon>
        <taxon>Pseudomonadati</taxon>
        <taxon>Pseudomonadota</taxon>
        <taxon>Gammaproteobacteria</taxon>
        <taxon>Pseudomonadales</taxon>
        <taxon>Pseudomonadaceae</taxon>
        <taxon>Pseudomonas</taxon>
    </lineage>
</organism>
<gene>
    <name evidence="1" type="ORF">PSAKL28_11010</name>
</gene>
<dbReference type="NCBIfam" id="NF033927">
    <property type="entry name" value="alph_xenorhab_B"/>
    <property type="match status" value="1"/>
</dbReference>
<proteinExistence type="predicted"/>
<dbReference type="RefSeq" id="WP_038607669.1">
    <property type="nucleotide sequence ID" value="NZ_CP009048.1"/>
</dbReference>
<dbReference type="AlphaFoldDB" id="A0A077F4B7"/>
<accession>A0A077F4B7</accession>
<dbReference type="EMBL" id="CP009048">
    <property type="protein sequence ID" value="AIL60327.1"/>
    <property type="molecule type" value="Genomic_DNA"/>
</dbReference>
<evidence type="ECO:0000313" key="2">
    <source>
        <dbReference type="Proteomes" id="UP000028931"/>
    </source>
</evidence>
<dbReference type="Proteomes" id="UP000028931">
    <property type="component" value="Chromosome"/>
</dbReference>
<protein>
    <recommendedName>
        <fullName evidence="3">Binary cytotoxin component</fullName>
    </recommendedName>
</protein>
<sequence length="314" mass="34930">MTDKELLDIKSLVPDYLWMKATQEQVFNTIDQYEMDILPAGQELVFELKNLMMEVENTWHESVVGGIALLDGRTFANFKDPQVLKNRIAAVVSRQNQLRSQLILKTHEMQVFSLAAFKDALPALESKAVDKKSEAEKLAQRLTDLEVKRTNVAEAIALFQKPSVLNAFKGLIPKEEDVDLIIGTLKDPTVTPALLKAASKRLSESIDEFGKILEVSDLVDARMALDGKIVSAKQDLASAKRAWQQAQDVFSANKAIWGLESTKNDWLAQARKLEQEWQAQADALGSLSDPNAVTVALADLCNYLVAVRLSYESV</sequence>
<dbReference type="OrthoDB" id="7029240at2"/>
<dbReference type="KEGG" id="palk:PSAKL28_11010"/>
<evidence type="ECO:0000313" key="1">
    <source>
        <dbReference type="EMBL" id="AIL60327.1"/>
    </source>
</evidence>
<reference evidence="1 2" key="1">
    <citation type="submission" date="2014-07" db="EMBL/GenBank/DDBJ databases">
        <authorList>
            <person name="Lee K."/>
            <person name="Lim J.Y."/>
            <person name="Hwang I."/>
        </authorList>
    </citation>
    <scope>NUCLEOTIDE SEQUENCE [LARGE SCALE GENOMIC DNA]</scope>
    <source>
        <strain evidence="1 2">KL28</strain>
    </source>
</reference>
<dbReference type="HOGENOM" id="CLU_893912_0_0_6"/>
<evidence type="ECO:0008006" key="3">
    <source>
        <dbReference type="Google" id="ProtNLM"/>
    </source>
</evidence>